<dbReference type="AlphaFoldDB" id="A0A2T0AGZ4"/>
<protein>
    <submittedName>
        <fullName evidence="2">Uncharacterized protein</fullName>
    </submittedName>
</protein>
<evidence type="ECO:0000313" key="2">
    <source>
        <dbReference type="EMBL" id="PRQ77269.1"/>
    </source>
</evidence>
<feature type="region of interest" description="Disordered" evidence="1">
    <location>
        <begin position="126"/>
        <end position="153"/>
    </location>
</feature>
<evidence type="ECO:0000313" key="3">
    <source>
        <dbReference type="Proteomes" id="UP000239560"/>
    </source>
</evidence>
<sequence length="161" mass="18001">MSILSFYPSSSLHSLDDLWIPKAADRLQHHRRFAPSLQCALVRRALIEASRKSKARKGEEAPILSSVRCVHRFVDVPALHAFCACVHSVPPRYTSATPFSSTRKSPSRSTFHPKIRLAERVYDGTLRPIPRTTGRQARKPRPGSPEAPHPSPLTILLLRPA</sequence>
<dbReference type="Proteomes" id="UP000239560">
    <property type="component" value="Unassembled WGS sequence"/>
</dbReference>
<reference evidence="2 3" key="1">
    <citation type="journal article" date="2018" name="Elife">
        <title>Functional genomics of lipid metabolism in the oleaginous yeast Rhodosporidium toruloides.</title>
        <authorList>
            <person name="Coradetti S.T."/>
            <person name="Pinel D."/>
            <person name="Geiselman G."/>
            <person name="Ito M."/>
            <person name="Mondo S."/>
            <person name="Reilly M.C."/>
            <person name="Cheng Y.F."/>
            <person name="Bauer S."/>
            <person name="Grigoriev I."/>
            <person name="Gladden J.M."/>
            <person name="Simmons B.A."/>
            <person name="Brem R."/>
            <person name="Arkin A.P."/>
            <person name="Skerker J.M."/>
        </authorList>
    </citation>
    <scope>NUCLEOTIDE SEQUENCE [LARGE SCALE GENOMIC DNA]</scope>
    <source>
        <strain evidence="2 3">NBRC 0880</strain>
    </source>
</reference>
<name>A0A2T0AGZ4_RHOTO</name>
<evidence type="ECO:0000256" key="1">
    <source>
        <dbReference type="SAM" id="MobiDB-lite"/>
    </source>
</evidence>
<comment type="caution">
    <text evidence="2">The sequence shown here is derived from an EMBL/GenBank/DDBJ whole genome shotgun (WGS) entry which is preliminary data.</text>
</comment>
<dbReference type="EMBL" id="LCTV02000002">
    <property type="protein sequence ID" value="PRQ77269.1"/>
    <property type="molecule type" value="Genomic_DNA"/>
</dbReference>
<organism evidence="2 3">
    <name type="scientific">Rhodotorula toruloides</name>
    <name type="common">Yeast</name>
    <name type="synonym">Rhodosporidium toruloides</name>
    <dbReference type="NCBI Taxonomy" id="5286"/>
    <lineage>
        <taxon>Eukaryota</taxon>
        <taxon>Fungi</taxon>
        <taxon>Dikarya</taxon>
        <taxon>Basidiomycota</taxon>
        <taxon>Pucciniomycotina</taxon>
        <taxon>Microbotryomycetes</taxon>
        <taxon>Sporidiobolales</taxon>
        <taxon>Sporidiobolaceae</taxon>
        <taxon>Rhodotorula</taxon>
    </lineage>
</organism>
<proteinExistence type="predicted"/>
<gene>
    <name evidence="2" type="ORF">AAT19DRAFT_12687</name>
</gene>
<feature type="compositionally biased region" description="Pro residues" evidence="1">
    <location>
        <begin position="142"/>
        <end position="151"/>
    </location>
</feature>
<accession>A0A2T0AGZ4</accession>